<proteinExistence type="inferred from homology"/>
<reference evidence="11 12" key="1">
    <citation type="submission" date="2017-01" db="EMBL/GenBank/DDBJ databases">
        <authorList>
            <person name="Mah S.A."/>
            <person name="Swanson W.J."/>
            <person name="Moy G.W."/>
            <person name="Vacquier V.D."/>
        </authorList>
    </citation>
    <scope>NUCLEOTIDE SEQUENCE [LARGE SCALE GENOMIC DNA]</scope>
    <source>
        <strain evidence="11 12">DSM 21219</strain>
    </source>
</reference>
<keyword evidence="4" id="KW-1003">Cell membrane</keyword>
<comment type="similarity">
    <text evidence="3 10">Belongs to the FliL family.</text>
</comment>
<keyword evidence="5 10" id="KW-0145">Chemotaxis</keyword>
<evidence type="ECO:0000256" key="8">
    <source>
        <dbReference type="ARBA" id="ARBA00022989"/>
    </source>
</evidence>
<evidence type="ECO:0000256" key="9">
    <source>
        <dbReference type="ARBA" id="ARBA00023136"/>
    </source>
</evidence>
<dbReference type="InterPro" id="IPR005503">
    <property type="entry name" value="FliL"/>
</dbReference>
<comment type="subcellular location">
    <subcellularLocation>
        <location evidence="10">Cell inner membrane</location>
    </subcellularLocation>
    <subcellularLocation>
        <location evidence="2">Cell membrane</location>
        <topology evidence="2">Single-pass membrane protein</topology>
    </subcellularLocation>
</comment>
<evidence type="ECO:0000256" key="6">
    <source>
        <dbReference type="ARBA" id="ARBA00022692"/>
    </source>
</evidence>
<keyword evidence="11" id="KW-0966">Cell projection</keyword>
<dbReference type="STRING" id="515897.SAMN05421849_0329"/>
<dbReference type="AlphaFoldDB" id="A0A1R3WBG7"/>
<dbReference type="OrthoDB" id="7619358at2"/>
<keyword evidence="6 10" id="KW-0812">Transmembrane</keyword>
<keyword evidence="11" id="KW-0282">Flagellum</keyword>
<evidence type="ECO:0000256" key="7">
    <source>
        <dbReference type="ARBA" id="ARBA00022779"/>
    </source>
</evidence>
<evidence type="ECO:0000256" key="1">
    <source>
        <dbReference type="ARBA" id="ARBA00002254"/>
    </source>
</evidence>
<evidence type="ECO:0000256" key="4">
    <source>
        <dbReference type="ARBA" id="ARBA00022475"/>
    </source>
</evidence>
<dbReference type="GO" id="GO:0005886">
    <property type="term" value="C:plasma membrane"/>
    <property type="evidence" value="ECO:0007669"/>
    <property type="project" value="UniProtKB-SubCell"/>
</dbReference>
<gene>
    <name evidence="11" type="ORF">SAMN05421849_0329</name>
</gene>
<evidence type="ECO:0000313" key="11">
    <source>
        <dbReference type="EMBL" id="SIT75448.1"/>
    </source>
</evidence>
<dbReference type="Pfam" id="PF03748">
    <property type="entry name" value="FliL"/>
    <property type="match status" value="1"/>
</dbReference>
<dbReference type="GO" id="GO:0009425">
    <property type="term" value="C:bacterial-type flagellum basal body"/>
    <property type="evidence" value="ECO:0007669"/>
    <property type="project" value="InterPro"/>
</dbReference>
<keyword evidence="9 10" id="KW-0472">Membrane</keyword>
<sequence>MTDATTEPAANRRRGGRGTLIAALIVALLGAGGSYYAVASGLIPLGKPALPALSRGAAPETAFIALEPLMITLESGDSRHQLRFTAQIEVAADARREVEDQIPRIIDVLNVYLRALGLQDLQDPLALTRIRGQMLRRIQVIVGDDRIRDLLVMEFMLN</sequence>
<evidence type="ECO:0000256" key="3">
    <source>
        <dbReference type="ARBA" id="ARBA00008281"/>
    </source>
</evidence>
<dbReference type="GO" id="GO:0071973">
    <property type="term" value="P:bacterial-type flagellum-dependent cell motility"/>
    <property type="evidence" value="ECO:0007669"/>
    <property type="project" value="InterPro"/>
</dbReference>
<keyword evidence="11" id="KW-0969">Cilium</keyword>
<feature type="transmembrane region" description="Helical" evidence="10">
    <location>
        <begin position="20"/>
        <end position="38"/>
    </location>
</feature>
<dbReference type="EMBL" id="FTPS01000001">
    <property type="protein sequence ID" value="SIT75448.1"/>
    <property type="molecule type" value="Genomic_DNA"/>
</dbReference>
<evidence type="ECO:0000256" key="10">
    <source>
        <dbReference type="RuleBase" id="RU364125"/>
    </source>
</evidence>
<dbReference type="RefSeq" id="WP_076646674.1">
    <property type="nucleotide sequence ID" value="NZ_FTPS01000001.1"/>
</dbReference>
<keyword evidence="12" id="KW-1185">Reference proteome</keyword>
<evidence type="ECO:0000256" key="5">
    <source>
        <dbReference type="ARBA" id="ARBA00022500"/>
    </source>
</evidence>
<dbReference type="Proteomes" id="UP000192455">
    <property type="component" value="Unassembled WGS sequence"/>
</dbReference>
<comment type="function">
    <text evidence="1 10">Controls the rotational direction of flagella during chemotaxis.</text>
</comment>
<keyword evidence="7 10" id="KW-0283">Flagellar rotation</keyword>
<accession>A0A1R3WBG7</accession>
<protein>
    <recommendedName>
        <fullName evidence="10">Flagellar protein FliL</fullName>
    </recommendedName>
</protein>
<keyword evidence="10" id="KW-0997">Cell inner membrane</keyword>
<keyword evidence="8 10" id="KW-1133">Transmembrane helix</keyword>
<evidence type="ECO:0000313" key="12">
    <source>
        <dbReference type="Proteomes" id="UP000192455"/>
    </source>
</evidence>
<organism evidence="11 12">
    <name type="scientific">Pontibaca methylaminivorans</name>
    <dbReference type="NCBI Taxonomy" id="515897"/>
    <lineage>
        <taxon>Bacteria</taxon>
        <taxon>Pseudomonadati</taxon>
        <taxon>Pseudomonadota</taxon>
        <taxon>Alphaproteobacteria</taxon>
        <taxon>Rhodobacterales</taxon>
        <taxon>Roseobacteraceae</taxon>
        <taxon>Pontibaca</taxon>
    </lineage>
</organism>
<evidence type="ECO:0000256" key="2">
    <source>
        <dbReference type="ARBA" id="ARBA00004162"/>
    </source>
</evidence>
<dbReference type="GO" id="GO:0006935">
    <property type="term" value="P:chemotaxis"/>
    <property type="evidence" value="ECO:0007669"/>
    <property type="project" value="UniProtKB-KW"/>
</dbReference>
<name>A0A1R3WBG7_9RHOB</name>